<evidence type="ECO:0000313" key="2">
    <source>
        <dbReference type="EMBL" id="BES88388.1"/>
    </source>
</evidence>
<reference evidence="2 3" key="1">
    <citation type="submission" date="2023-09" db="EMBL/GenBank/DDBJ databases">
        <title>Nesidiocoris tenuis whole genome shotgun sequence.</title>
        <authorList>
            <person name="Shibata T."/>
            <person name="Shimoda M."/>
            <person name="Kobayashi T."/>
            <person name="Uehara T."/>
        </authorList>
    </citation>
    <scope>NUCLEOTIDE SEQUENCE [LARGE SCALE GENOMIC DNA]</scope>
    <source>
        <strain evidence="2 3">Japan</strain>
    </source>
</reference>
<evidence type="ECO:0000256" key="1">
    <source>
        <dbReference type="SAM" id="MobiDB-lite"/>
    </source>
</evidence>
<proteinExistence type="predicted"/>
<accession>A0ABN7A8V2</accession>
<evidence type="ECO:0000313" key="3">
    <source>
        <dbReference type="Proteomes" id="UP001307889"/>
    </source>
</evidence>
<organism evidence="2 3">
    <name type="scientific">Nesidiocoris tenuis</name>
    <dbReference type="NCBI Taxonomy" id="355587"/>
    <lineage>
        <taxon>Eukaryota</taxon>
        <taxon>Metazoa</taxon>
        <taxon>Ecdysozoa</taxon>
        <taxon>Arthropoda</taxon>
        <taxon>Hexapoda</taxon>
        <taxon>Insecta</taxon>
        <taxon>Pterygota</taxon>
        <taxon>Neoptera</taxon>
        <taxon>Paraneoptera</taxon>
        <taxon>Hemiptera</taxon>
        <taxon>Heteroptera</taxon>
        <taxon>Panheteroptera</taxon>
        <taxon>Cimicomorpha</taxon>
        <taxon>Miridae</taxon>
        <taxon>Dicyphina</taxon>
        <taxon>Nesidiocoris</taxon>
    </lineage>
</organism>
<sequence>MVPLNGEVERKHNGVGFIDHRGKEGEGEQQVAAQRGDTGARGPLSRSGLAVAAHEWASPLVNGVMKKQLFTFRKTVTLAMKGNERQWDLAML</sequence>
<feature type="region of interest" description="Disordered" evidence="1">
    <location>
        <begin position="1"/>
        <end position="45"/>
    </location>
</feature>
<dbReference type="EMBL" id="AP028909">
    <property type="protein sequence ID" value="BES88388.1"/>
    <property type="molecule type" value="Genomic_DNA"/>
</dbReference>
<keyword evidence="3" id="KW-1185">Reference proteome</keyword>
<name>A0ABN7A8V2_9HEMI</name>
<gene>
    <name evidence="2" type="ORF">NTJ_01194</name>
</gene>
<dbReference type="Proteomes" id="UP001307889">
    <property type="component" value="Chromosome 1"/>
</dbReference>
<protein>
    <submittedName>
        <fullName evidence="2">Uncharacterized protein</fullName>
    </submittedName>
</protein>
<feature type="compositionally biased region" description="Basic and acidic residues" evidence="1">
    <location>
        <begin position="7"/>
        <end position="26"/>
    </location>
</feature>